<keyword evidence="6" id="KW-0175">Coiled coil</keyword>
<gene>
    <name evidence="9" type="ORF">GCM10011385_32620</name>
</gene>
<dbReference type="InterPro" id="IPR004358">
    <property type="entry name" value="Sig_transdc_His_kin-like_C"/>
</dbReference>
<keyword evidence="7" id="KW-0812">Transmembrane</keyword>
<dbReference type="Gene3D" id="1.10.287.130">
    <property type="match status" value="1"/>
</dbReference>
<dbReference type="InterPro" id="IPR003594">
    <property type="entry name" value="HATPase_dom"/>
</dbReference>
<dbReference type="GO" id="GO:0000155">
    <property type="term" value="F:phosphorelay sensor kinase activity"/>
    <property type="evidence" value="ECO:0007669"/>
    <property type="project" value="InterPro"/>
</dbReference>
<dbReference type="Pfam" id="PF02518">
    <property type="entry name" value="HATPase_c"/>
    <property type="match status" value="1"/>
</dbReference>
<accession>A0A916RYU1</accession>
<protein>
    <recommendedName>
        <fullName evidence="2">histidine kinase</fullName>
        <ecNumber evidence="2">2.7.13.3</ecNumber>
    </recommendedName>
</protein>
<dbReference type="InterPro" id="IPR005467">
    <property type="entry name" value="His_kinase_dom"/>
</dbReference>
<feature type="transmembrane region" description="Helical" evidence="7">
    <location>
        <begin position="54"/>
        <end position="73"/>
    </location>
</feature>
<dbReference type="SUPFAM" id="SSF47384">
    <property type="entry name" value="Homodimeric domain of signal transducing histidine kinase"/>
    <property type="match status" value="1"/>
</dbReference>
<dbReference type="PANTHER" id="PTHR43047:SF63">
    <property type="entry name" value="HISTIDINE KINASE"/>
    <property type="match status" value="1"/>
</dbReference>
<dbReference type="InterPro" id="IPR036890">
    <property type="entry name" value="HATPase_C_sf"/>
</dbReference>
<reference evidence="9" key="1">
    <citation type="journal article" date="2014" name="Int. J. Syst. Evol. Microbiol.">
        <title>Complete genome sequence of Corynebacterium casei LMG S-19264T (=DSM 44701T), isolated from a smear-ripened cheese.</title>
        <authorList>
            <consortium name="US DOE Joint Genome Institute (JGI-PGF)"/>
            <person name="Walter F."/>
            <person name="Albersmeier A."/>
            <person name="Kalinowski J."/>
            <person name="Ruckert C."/>
        </authorList>
    </citation>
    <scope>NUCLEOTIDE SEQUENCE</scope>
    <source>
        <strain evidence="9">CGMCC 1.15320</strain>
    </source>
</reference>
<reference evidence="9" key="2">
    <citation type="submission" date="2020-09" db="EMBL/GenBank/DDBJ databases">
        <authorList>
            <person name="Sun Q."/>
            <person name="Zhou Y."/>
        </authorList>
    </citation>
    <scope>NUCLEOTIDE SEQUENCE</scope>
    <source>
        <strain evidence="9">CGMCC 1.15320</strain>
    </source>
</reference>
<organism evidence="9 10">
    <name type="scientific">Nitratireductor aestuarii</name>
    <dbReference type="NCBI Taxonomy" id="1735103"/>
    <lineage>
        <taxon>Bacteria</taxon>
        <taxon>Pseudomonadati</taxon>
        <taxon>Pseudomonadota</taxon>
        <taxon>Alphaproteobacteria</taxon>
        <taxon>Hyphomicrobiales</taxon>
        <taxon>Phyllobacteriaceae</taxon>
        <taxon>Nitratireductor</taxon>
    </lineage>
</organism>
<sequence length="543" mass="56907">MQVLFCAPAVFVIGTAQIVSHLGEVPGAIAGLALSIALLLAAAAVLCSTGKRRIAEVMGLCAGGAGIATMIALGGGLTSPFTVLLGALAIEAGWVARERRALIWGVGAAAVAALVSVVLVSLVPQVAPSAWSWLTPLFYGLLLAIRFPAVEEPEASEEVQAGSADAVVVAAGAIILRLQTNGEVMSATARAKAALGVEPELLVGTGFFERVLVSDRVGYLSAVADVRDGKAVKGLRLRIRVPAEAGYRAFFADMAMNEGGEIVVVLRDDEASSQLENALADAKREVKEAVELRDHLLASVSHELKTPLNAIAGFSDVLVNEMFGPFANAKQREYVTLINEASSHLLNVVNAVLDVSKMRAGTYEGEVEEFRLDEAAKLTLAIVSREANAKAVKLELDLDERIGTVHCDRRALQQILINLLSNAVKFTPEGSVRLAIRQRAQRLHLTVSDTGIGIAPEDLARLGKPFTQVKNAHSSQGTGLGLSLVDGLVQASGGSMSIESAPGAGTKVHVSLPVSGGVIERTGRTSGAKLSGEWNEVPYRKTA</sequence>
<dbReference type="SMART" id="SM00387">
    <property type="entry name" value="HATPase_c"/>
    <property type="match status" value="1"/>
</dbReference>
<evidence type="ECO:0000313" key="10">
    <source>
        <dbReference type="Proteomes" id="UP000636264"/>
    </source>
</evidence>
<keyword evidence="3" id="KW-0597">Phosphoprotein</keyword>
<dbReference type="Gene3D" id="3.30.565.10">
    <property type="entry name" value="Histidine kinase-like ATPase, C-terminal domain"/>
    <property type="match status" value="1"/>
</dbReference>
<evidence type="ECO:0000256" key="1">
    <source>
        <dbReference type="ARBA" id="ARBA00000085"/>
    </source>
</evidence>
<dbReference type="GO" id="GO:0005886">
    <property type="term" value="C:plasma membrane"/>
    <property type="evidence" value="ECO:0007669"/>
    <property type="project" value="TreeGrafter"/>
</dbReference>
<keyword evidence="7" id="KW-0472">Membrane</keyword>
<dbReference type="CDD" id="cd00082">
    <property type="entry name" value="HisKA"/>
    <property type="match status" value="1"/>
</dbReference>
<dbReference type="GO" id="GO:0009927">
    <property type="term" value="F:histidine phosphotransfer kinase activity"/>
    <property type="evidence" value="ECO:0007669"/>
    <property type="project" value="TreeGrafter"/>
</dbReference>
<evidence type="ECO:0000256" key="3">
    <source>
        <dbReference type="ARBA" id="ARBA00022553"/>
    </source>
</evidence>
<feature type="transmembrane region" description="Helical" evidence="7">
    <location>
        <begin position="130"/>
        <end position="149"/>
    </location>
</feature>
<evidence type="ECO:0000313" key="9">
    <source>
        <dbReference type="EMBL" id="GGA76091.1"/>
    </source>
</evidence>
<dbReference type="EC" id="2.7.13.3" evidence="2"/>
<dbReference type="SUPFAM" id="SSF55874">
    <property type="entry name" value="ATPase domain of HSP90 chaperone/DNA topoisomerase II/histidine kinase"/>
    <property type="match status" value="1"/>
</dbReference>
<evidence type="ECO:0000256" key="4">
    <source>
        <dbReference type="ARBA" id="ARBA00022679"/>
    </source>
</evidence>
<keyword evidence="7" id="KW-1133">Transmembrane helix</keyword>
<dbReference type="Pfam" id="PF00512">
    <property type="entry name" value="HisKA"/>
    <property type="match status" value="1"/>
</dbReference>
<evidence type="ECO:0000256" key="5">
    <source>
        <dbReference type="ARBA" id="ARBA00022777"/>
    </source>
</evidence>
<dbReference type="PROSITE" id="PS50109">
    <property type="entry name" value="HIS_KIN"/>
    <property type="match status" value="1"/>
</dbReference>
<keyword evidence="10" id="KW-1185">Reference proteome</keyword>
<evidence type="ECO:0000256" key="2">
    <source>
        <dbReference type="ARBA" id="ARBA00012438"/>
    </source>
</evidence>
<dbReference type="PANTHER" id="PTHR43047">
    <property type="entry name" value="TWO-COMPONENT HISTIDINE PROTEIN KINASE"/>
    <property type="match status" value="1"/>
</dbReference>
<dbReference type="PRINTS" id="PR00344">
    <property type="entry name" value="BCTRLSENSOR"/>
</dbReference>
<evidence type="ECO:0000256" key="7">
    <source>
        <dbReference type="SAM" id="Phobius"/>
    </source>
</evidence>
<keyword evidence="4" id="KW-0808">Transferase</keyword>
<dbReference type="EMBL" id="BMIF01000011">
    <property type="protein sequence ID" value="GGA76091.1"/>
    <property type="molecule type" value="Genomic_DNA"/>
</dbReference>
<evidence type="ECO:0000256" key="6">
    <source>
        <dbReference type="SAM" id="Coils"/>
    </source>
</evidence>
<comment type="caution">
    <text evidence="9">The sequence shown here is derived from an EMBL/GenBank/DDBJ whole genome shotgun (WGS) entry which is preliminary data.</text>
</comment>
<dbReference type="Proteomes" id="UP000636264">
    <property type="component" value="Unassembled WGS sequence"/>
</dbReference>
<comment type="catalytic activity">
    <reaction evidence="1">
        <text>ATP + protein L-histidine = ADP + protein N-phospho-L-histidine.</text>
        <dbReference type="EC" id="2.7.13.3"/>
    </reaction>
</comment>
<feature type="domain" description="Histidine kinase" evidence="8">
    <location>
        <begin position="299"/>
        <end position="516"/>
    </location>
</feature>
<dbReference type="CDD" id="cd00130">
    <property type="entry name" value="PAS"/>
    <property type="match status" value="1"/>
</dbReference>
<dbReference type="AlphaFoldDB" id="A0A916RYU1"/>
<feature type="transmembrane region" description="Helical" evidence="7">
    <location>
        <begin position="103"/>
        <end position="124"/>
    </location>
</feature>
<dbReference type="InterPro" id="IPR003661">
    <property type="entry name" value="HisK_dim/P_dom"/>
</dbReference>
<dbReference type="CDD" id="cd16922">
    <property type="entry name" value="HATPase_EvgS-ArcB-TorS-like"/>
    <property type="match status" value="1"/>
</dbReference>
<dbReference type="InterPro" id="IPR000014">
    <property type="entry name" value="PAS"/>
</dbReference>
<keyword evidence="5" id="KW-0418">Kinase</keyword>
<dbReference type="SMART" id="SM00388">
    <property type="entry name" value="HisKA"/>
    <property type="match status" value="1"/>
</dbReference>
<dbReference type="InterPro" id="IPR036097">
    <property type="entry name" value="HisK_dim/P_sf"/>
</dbReference>
<feature type="transmembrane region" description="Helical" evidence="7">
    <location>
        <begin position="28"/>
        <end position="47"/>
    </location>
</feature>
<evidence type="ECO:0000259" key="8">
    <source>
        <dbReference type="PROSITE" id="PS50109"/>
    </source>
</evidence>
<feature type="coiled-coil region" evidence="6">
    <location>
        <begin position="272"/>
        <end position="299"/>
    </location>
</feature>
<proteinExistence type="predicted"/>
<name>A0A916RYU1_9HYPH</name>